<dbReference type="PROSITE" id="PS50987">
    <property type="entry name" value="HTH_ARSR_2"/>
    <property type="match status" value="1"/>
</dbReference>
<evidence type="ECO:0000256" key="1">
    <source>
        <dbReference type="ARBA" id="ARBA00023015"/>
    </source>
</evidence>
<dbReference type="PANTHER" id="PTHR33154:SF18">
    <property type="entry name" value="ARSENICAL RESISTANCE OPERON REPRESSOR"/>
    <property type="match status" value="1"/>
</dbReference>
<evidence type="ECO:0000313" key="6">
    <source>
        <dbReference type="Proteomes" id="UP000635606"/>
    </source>
</evidence>
<dbReference type="GO" id="GO:0003677">
    <property type="term" value="F:DNA binding"/>
    <property type="evidence" value="ECO:0007669"/>
    <property type="project" value="UniProtKB-KW"/>
</dbReference>
<dbReference type="InterPro" id="IPR051081">
    <property type="entry name" value="HTH_MetalResp_TranReg"/>
</dbReference>
<dbReference type="CDD" id="cd00090">
    <property type="entry name" value="HTH_ARSR"/>
    <property type="match status" value="1"/>
</dbReference>
<evidence type="ECO:0000256" key="3">
    <source>
        <dbReference type="ARBA" id="ARBA00023163"/>
    </source>
</evidence>
<dbReference type="InterPro" id="IPR036390">
    <property type="entry name" value="WH_DNA-bd_sf"/>
</dbReference>
<protein>
    <submittedName>
        <fullName evidence="5">Mercury resistance operon repressor MerR</fullName>
    </submittedName>
</protein>
<keyword evidence="3" id="KW-0804">Transcription</keyword>
<dbReference type="GO" id="GO:0003700">
    <property type="term" value="F:DNA-binding transcription factor activity"/>
    <property type="evidence" value="ECO:0007669"/>
    <property type="project" value="InterPro"/>
</dbReference>
<dbReference type="InterPro" id="IPR001845">
    <property type="entry name" value="HTH_ArsR_DNA-bd_dom"/>
</dbReference>
<reference evidence="5" key="1">
    <citation type="submission" date="2021-01" db="EMBL/GenBank/DDBJ databases">
        <title>Whole genome shotgun sequence of Virgisporangium ochraceum NBRC 16418.</title>
        <authorList>
            <person name="Komaki H."/>
            <person name="Tamura T."/>
        </authorList>
    </citation>
    <scope>NUCLEOTIDE SEQUENCE</scope>
    <source>
        <strain evidence="5">NBRC 16418</strain>
    </source>
</reference>
<gene>
    <name evidence="5" type="ORF">Voc01_090450</name>
</gene>
<evidence type="ECO:0000256" key="2">
    <source>
        <dbReference type="ARBA" id="ARBA00023125"/>
    </source>
</evidence>
<dbReference type="EMBL" id="BOPH01000129">
    <property type="protein sequence ID" value="GIJ74128.1"/>
    <property type="molecule type" value="Genomic_DNA"/>
</dbReference>
<proteinExistence type="predicted"/>
<keyword evidence="6" id="KW-1185">Reference proteome</keyword>
<keyword evidence="2" id="KW-0238">DNA-binding</keyword>
<evidence type="ECO:0000259" key="4">
    <source>
        <dbReference type="PROSITE" id="PS50987"/>
    </source>
</evidence>
<accession>A0A8J4EGX6</accession>
<dbReference type="Pfam" id="PF01022">
    <property type="entry name" value="HTH_5"/>
    <property type="match status" value="1"/>
</dbReference>
<dbReference type="InterPro" id="IPR036388">
    <property type="entry name" value="WH-like_DNA-bd_sf"/>
</dbReference>
<sequence length="115" mass="12009">MIPAVPTRQDAELAARLFRGLSDPTRLGLLTALTTGERTVSDLVKAVDAGQPNVSAHLACLRGCGLVTSRPGPGRTVLYRLAVDSLVPLLHAAEHLLADTGEQVALCPAHAPETP</sequence>
<dbReference type="SMART" id="SM00418">
    <property type="entry name" value="HTH_ARSR"/>
    <property type="match status" value="1"/>
</dbReference>
<dbReference type="SUPFAM" id="SSF46785">
    <property type="entry name" value="Winged helix' DNA-binding domain"/>
    <property type="match status" value="1"/>
</dbReference>
<dbReference type="PRINTS" id="PR00778">
    <property type="entry name" value="HTHARSR"/>
</dbReference>
<dbReference type="NCBIfam" id="NF033788">
    <property type="entry name" value="HTH_metalloreg"/>
    <property type="match status" value="1"/>
</dbReference>
<feature type="domain" description="HTH arsR-type" evidence="4">
    <location>
        <begin position="6"/>
        <end position="101"/>
    </location>
</feature>
<dbReference type="PANTHER" id="PTHR33154">
    <property type="entry name" value="TRANSCRIPTIONAL REGULATOR, ARSR FAMILY"/>
    <property type="match status" value="1"/>
</dbReference>
<keyword evidence="1" id="KW-0805">Transcription regulation</keyword>
<evidence type="ECO:0000313" key="5">
    <source>
        <dbReference type="EMBL" id="GIJ74128.1"/>
    </source>
</evidence>
<comment type="caution">
    <text evidence="5">The sequence shown here is derived from an EMBL/GenBank/DDBJ whole genome shotgun (WGS) entry which is preliminary data.</text>
</comment>
<dbReference type="Gene3D" id="1.10.10.10">
    <property type="entry name" value="Winged helix-like DNA-binding domain superfamily/Winged helix DNA-binding domain"/>
    <property type="match status" value="1"/>
</dbReference>
<dbReference type="Proteomes" id="UP000635606">
    <property type="component" value="Unassembled WGS sequence"/>
</dbReference>
<name>A0A8J4EGX6_9ACTN</name>
<dbReference type="InterPro" id="IPR011991">
    <property type="entry name" value="ArsR-like_HTH"/>
</dbReference>
<dbReference type="AlphaFoldDB" id="A0A8J4EGX6"/>
<organism evidence="5 6">
    <name type="scientific">Virgisporangium ochraceum</name>
    <dbReference type="NCBI Taxonomy" id="65505"/>
    <lineage>
        <taxon>Bacteria</taxon>
        <taxon>Bacillati</taxon>
        <taxon>Actinomycetota</taxon>
        <taxon>Actinomycetes</taxon>
        <taxon>Micromonosporales</taxon>
        <taxon>Micromonosporaceae</taxon>
        <taxon>Virgisporangium</taxon>
    </lineage>
</organism>